<feature type="binding site" evidence="4">
    <location>
        <begin position="153"/>
        <end position="154"/>
    </location>
    <ligand>
        <name>S-methyl-5'-thioadenosine</name>
        <dbReference type="ChEBI" id="CHEBI:17509"/>
    </ligand>
</feature>
<feature type="binding site" evidence="4">
    <location>
        <begin position="171"/>
        <end position="174"/>
    </location>
    <ligand>
        <name>spermidine</name>
        <dbReference type="ChEBI" id="CHEBI:57834"/>
    </ligand>
</feature>
<dbReference type="NCBIfam" id="NF002010">
    <property type="entry name" value="PRK00811.1"/>
    <property type="match status" value="1"/>
</dbReference>
<dbReference type="CDD" id="cd02440">
    <property type="entry name" value="AdoMet_MTases"/>
    <property type="match status" value="1"/>
</dbReference>
<dbReference type="EMBL" id="LUCS01000018">
    <property type="protein sequence ID" value="KAF6511616.1"/>
    <property type="molecule type" value="Genomic_DNA"/>
</dbReference>
<dbReference type="HAMAP" id="MF_00198">
    <property type="entry name" value="Spermidine_synth"/>
    <property type="match status" value="1"/>
</dbReference>
<comment type="function">
    <text evidence="4">Catalyzes the irreversible transfer of a propylamine group from the amino donor S-adenosylmethioninamine (decarboxy-AdoMet) to putrescine (1,4-diaminobutane) to yield spermidine.</text>
</comment>
<comment type="similarity">
    <text evidence="1 4 6">Belongs to the spermidine/spermine synthase family.</text>
</comment>
<evidence type="ECO:0000256" key="7">
    <source>
        <dbReference type="RuleBase" id="RU003837"/>
    </source>
</evidence>
<dbReference type="Proteomes" id="UP000075517">
    <property type="component" value="Unassembled WGS sequence"/>
</dbReference>
<feature type="active site" description="Proton acceptor" evidence="4 5">
    <location>
        <position position="171"/>
    </location>
</feature>
<comment type="pathway">
    <text evidence="4">Amine and polyamine biosynthesis; spermidine biosynthesis; spermidine from putrescine: step 1/1.</text>
</comment>
<dbReference type="AlphaFoldDB" id="A0A0K9HRC4"/>
<dbReference type="InterPro" id="IPR035246">
    <property type="entry name" value="Spermidine_synt_N"/>
</dbReference>
<dbReference type="PANTHER" id="PTHR11558:SF11">
    <property type="entry name" value="SPERMIDINE SYNTHASE"/>
    <property type="match status" value="1"/>
</dbReference>
<dbReference type="Pfam" id="PF01564">
    <property type="entry name" value="Spermine_synth"/>
    <property type="match status" value="1"/>
</dbReference>
<evidence type="ECO:0000313" key="11">
    <source>
        <dbReference type="EMBL" id="KYD32096.1"/>
    </source>
</evidence>
<evidence type="ECO:0000256" key="6">
    <source>
        <dbReference type="RuleBase" id="RU003836"/>
    </source>
</evidence>
<protein>
    <recommendedName>
        <fullName evidence="4">Polyamine aminopropyltransferase</fullName>
    </recommendedName>
    <alternativeName>
        <fullName evidence="4">Putrescine aminopropyltransferase</fullName>
        <shortName evidence="4">PAPT</shortName>
    </alternativeName>
    <alternativeName>
        <fullName evidence="4">Spermidine synthase</fullName>
        <shortName evidence="4">SPDS</shortName>
        <shortName evidence="4">SPDSY</shortName>
        <ecNumber evidence="4">2.5.1.16</ecNumber>
    </alternativeName>
</protein>
<feature type="binding site" evidence="4">
    <location>
        <position position="102"/>
    </location>
    <ligand>
        <name>spermidine</name>
        <dbReference type="ChEBI" id="CHEBI:57834"/>
    </ligand>
</feature>
<dbReference type="InterPro" id="IPR030373">
    <property type="entry name" value="PABS_CS"/>
</dbReference>
<dbReference type="PANTHER" id="PTHR11558">
    <property type="entry name" value="SPERMIDINE/SPERMINE SYNTHASE"/>
    <property type="match status" value="1"/>
</dbReference>
<gene>
    <name evidence="4" type="primary">speE</name>
    <name evidence="10" type="ORF">B4109_1462</name>
    <name evidence="11" type="ORF">B4114_1473</name>
    <name evidence="9" type="ORF">GS8_1192</name>
</gene>
<dbReference type="Pfam" id="PF17284">
    <property type="entry name" value="Spermine_synt_N"/>
    <property type="match status" value="1"/>
</dbReference>
<evidence type="ECO:0000313" key="14">
    <source>
        <dbReference type="Proteomes" id="UP000773850"/>
    </source>
</evidence>
<dbReference type="InterPro" id="IPR001045">
    <property type="entry name" value="Spermi_synthase"/>
</dbReference>
<dbReference type="SUPFAM" id="SSF53335">
    <property type="entry name" value="S-adenosyl-L-methionine-dependent methyltransferases"/>
    <property type="match status" value="1"/>
</dbReference>
<dbReference type="Gene3D" id="2.30.140.10">
    <property type="entry name" value="Spermidine synthase, tetramerisation domain"/>
    <property type="match status" value="1"/>
</dbReference>
<evidence type="ECO:0000256" key="3">
    <source>
        <dbReference type="ARBA" id="ARBA00023115"/>
    </source>
</evidence>
<comment type="catalytic activity">
    <reaction evidence="4 7">
        <text>S-adenosyl 3-(methylsulfanyl)propylamine + putrescine = S-methyl-5'-thioadenosine + spermidine + H(+)</text>
        <dbReference type="Rhea" id="RHEA:12721"/>
        <dbReference type="ChEBI" id="CHEBI:15378"/>
        <dbReference type="ChEBI" id="CHEBI:17509"/>
        <dbReference type="ChEBI" id="CHEBI:57443"/>
        <dbReference type="ChEBI" id="CHEBI:57834"/>
        <dbReference type="ChEBI" id="CHEBI:326268"/>
        <dbReference type="EC" id="2.5.1.16"/>
    </reaction>
</comment>
<dbReference type="RefSeq" id="WP_033014118.1">
    <property type="nucleotide sequence ID" value="NZ_CBCSGJ010000008.1"/>
</dbReference>
<comment type="subunit">
    <text evidence="4">Homodimer or homotetramer.</text>
</comment>
<evidence type="ECO:0000259" key="8">
    <source>
        <dbReference type="PROSITE" id="PS51006"/>
    </source>
</evidence>
<reference evidence="12 13" key="1">
    <citation type="submission" date="2016-01" db="EMBL/GenBank/DDBJ databases">
        <title>Draft Genome Sequences of Seven Thermophilic Sporeformers Isolated from Foods.</title>
        <authorList>
            <person name="Berendsen E.M."/>
            <person name="Wells-Bennik M.H."/>
            <person name="Krawcyk A.O."/>
            <person name="De Jong A."/>
            <person name="Holsappel S."/>
            <person name="Eijlander R.T."/>
            <person name="Kuipers O.P."/>
        </authorList>
    </citation>
    <scope>NUCLEOTIDE SEQUENCE [LARGE SCALE GENOMIC DNA]</scope>
    <source>
        <strain evidence="10 12">B4109</strain>
        <strain evidence="11 13">B4114</strain>
    </source>
</reference>
<dbReference type="InterPro" id="IPR037163">
    <property type="entry name" value="Spermidine_synt_N_sf"/>
</dbReference>
<dbReference type="Proteomes" id="UP000075424">
    <property type="component" value="Unassembled WGS sequence"/>
</dbReference>
<dbReference type="PROSITE" id="PS01330">
    <property type="entry name" value="PABS_1"/>
    <property type="match status" value="1"/>
</dbReference>
<keyword evidence="4 7" id="KW-0745">Spermidine biosynthesis</keyword>
<organism evidence="10 12">
    <name type="scientific">Geobacillus stearothermophilus</name>
    <name type="common">Bacillus stearothermophilus</name>
    <dbReference type="NCBI Taxonomy" id="1422"/>
    <lineage>
        <taxon>Bacteria</taxon>
        <taxon>Bacillati</taxon>
        <taxon>Bacillota</taxon>
        <taxon>Bacilli</taxon>
        <taxon>Bacillales</taxon>
        <taxon>Anoxybacillaceae</taxon>
        <taxon>Geobacillus</taxon>
    </lineage>
</organism>
<dbReference type="NCBIfam" id="NF037959">
    <property type="entry name" value="MFS_SpdSyn"/>
    <property type="match status" value="1"/>
</dbReference>
<dbReference type="NCBIfam" id="TIGR00417">
    <property type="entry name" value="speE"/>
    <property type="match status" value="1"/>
</dbReference>
<evidence type="ECO:0000313" key="10">
    <source>
        <dbReference type="EMBL" id="KYD30079.1"/>
    </source>
</evidence>
<dbReference type="Gene3D" id="3.40.50.150">
    <property type="entry name" value="Vaccinia Virus protein VP39"/>
    <property type="match status" value="1"/>
</dbReference>
<comment type="caution">
    <text evidence="10">The sequence shown here is derived from an EMBL/GenBank/DDBJ whole genome shotgun (WGS) entry which is preliminary data.</text>
</comment>
<evidence type="ECO:0000256" key="5">
    <source>
        <dbReference type="PROSITE-ProRule" id="PRU00354"/>
    </source>
</evidence>
<feature type="binding site" evidence="4">
    <location>
        <position position="178"/>
    </location>
    <ligand>
        <name>S-methyl-5'-thioadenosine</name>
        <dbReference type="ChEBI" id="CHEBI:17509"/>
    </ligand>
</feature>
<dbReference type="PROSITE" id="PS51006">
    <property type="entry name" value="PABS_2"/>
    <property type="match status" value="1"/>
</dbReference>
<feature type="domain" description="PABS" evidence="8">
    <location>
        <begin position="18"/>
        <end position="251"/>
    </location>
</feature>
<evidence type="ECO:0000313" key="13">
    <source>
        <dbReference type="Proteomes" id="UP000075517"/>
    </source>
</evidence>
<dbReference type="InterPro" id="IPR030374">
    <property type="entry name" value="PABS"/>
</dbReference>
<keyword evidence="14" id="KW-1185">Reference proteome</keyword>
<dbReference type="PATRIC" id="fig|1422.14.peg.2341"/>
<evidence type="ECO:0000256" key="1">
    <source>
        <dbReference type="ARBA" id="ARBA00007867"/>
    </source>
</evidence>
<dbReference type="EC" id="2.5.1.16" evidence="4"/>
<dbReference type="UniPathway" id="UPA00248">
    <property type="reaction ID" value="UER00314"/>
</dbReference>
<dbReference type="GO" id="GO:0004766">
    <property type="term" value="F:spermidine synthase activity"/>
    <property type="evidence" value="ECO:0007669"/>
    <property type="project" value="UniProtKB-UniRule"/>
</dbReference>
<dbReference type="GO" id="GO:0005829">
    <property type="term" value="C:cytosol"/>
    <property type="evidence" value="ECO:0007669"/>
    <property type="project" value="TreeGrafter"/>
</dbReference>
<dbReference type="GO" id="GO:0008295">
    <property type="term" value="P:spermidine biosynthetic process"/>
    <property type="evidence" value="ECO:0007669"/>
    <property type="project" value="UniProtKB-UniRule"/>
</dbReference>
<keyword evidence="3 4" id="KW-0620">Polyamine biosynthesis</keyword>
<reference evidence="9 14" key="2">
    <citation type="submission" date="2016-03" db="EMBL/GenBank/DDBJ databases">
        <title>Spore heat resistance.</title>
        <authorList>
            <person name="Boekhorst J."/>
            <person name="Berendsen E.M."/>
            <person name="Wells-Bennik M.H."/>
            <person name="Kuipers O.P."/>
        </authorList>
    </citation>
    <scope>NUCLEOTIDE SEQUENCE [LARGE SCALE GENOMIC DNA]</scope>
    <source>
        <strain evidence="9 14">GS8</strain>
    </source>
</reference>
<evidence type="ECO:0000256" key="2">
    <source>
        <dbReference type="ARBA" id="ARBA00022679"/>
    </source>
</evidence>
<feature type="binding site" evidence="4">
    <location>
        <position position="47"/>
    </location>
    <ligand>
        <name>S-methyl-5'-thioadenosine</name>
        <dbReference type="ChEBI" id="CHEBI:17509"/>
    </ligand>
</feature>
<proteinExistence type="inferred from homology"/>
<dbReference type="EMBL" id="LQYY01000124">
    <property type="protein sequence ID" value="KYD32096.1"/>
    <property type="molecule type" value="Genomic_DNA"/>
</dbReference>
<sequence>MKHEGSALPPYLHMDNGELWLTEDDRDNLKISYRIKEVIFAEPSEYQHVMILDSYDFGRMLVLDGVVQTTSIDGHIYNEMISHVPLQFHPEAKRALIIGGGDCGAARETAKYARLEAIEMVEIDEKVVRACKEHLPAVSGNLSDPRVHFIYGDGVAFVRGKEREYDVIMIDSSDPVGPAEALFSPEFYANVHRALKEDGLMVCQSQSPIFHLDILKRTYRNIRELFPHVLVYTAVVPTYPGGLWSFTIGSKRPLELPKQTAIPEDTKYVNDAVFRQCFALPSFLRAALEAENENTGK</sequence>
<evidence type="ECO:0000313" key="9">
    <source>
        <dbReference type="EMBL" id="KAF6511616.1"/>
    </source>
</evidence>
<accession>A0A0K9HRC4</accession>
<evidence type="ECO:0000313" key="12">
    <source>
        <dbReference type="Proteomes" id="UP000075424"/>
    </source>
</evidence>
<dbReference type="GeneID" id="89613120"/>
<keyword evidence="2 4" id="KW-0808">Transferase</keyword>
<evidence type="ECO:0000256" key="4">
    <source>
        <dbReference type="HAMAP-Rule" id="MF_00198"/>
    </source>
</evidence>
<feature type="binding site" evidence="4">
    <location>
        <position position="122"/>
    </location>
    <ligand>
        <name>S-methyl-5'-thioadenosine</name>
        <dbReference type="ChEBI" id="CHEBI:17509"/>
    </ligand>
</feature>
<dbReference type="Proteomes" id="UP000773850">
    <property type="component" value="Unassembled WGS sequence"/>
</dbReference>
<dbReference type="OrthoDB" id="9793120at2"/>
<name>A0A0K9HRC4_GEOSE</name>
<dbReference type="EMBL" id="LQYV01000006">
    <property type="protein sequence ID" value="KYD30079.1"/>
    <property type="molecule type" value="Genomic_DNA"/>
</dbReference>
<comment type="caution">
    <text evidence="4">Lacks conserved residue(s) required for the propagation of feature annotation.</text>
</comment>
<dbReference type="InterPro" id="IPR029063">
    <property type="entry name" value="SAM-dependent_MTases_sf"/>
</dbReference>